<dbReference type="InterPro" id="IPR016092">
    <property type="entry name" value="ATAP"/>
</dbReference>
<dbReference type="GO" id="GO:0016226">
    <property type="term" value="P:iron-sulfur cluster assembly"/>
    <property type="evidence" value="ECO:0007669"/>
    <property type="project" value="InterPro"/>
</dbReference>
<proteinExistence type="predicted"/>
<dbReference type="InterPro" id="IPR035903">
    <property type="entry name" value="HesB-like_dom_sf"/>
</dbReference>
<name>A0A382DYY7_9ZZZZ</name>
<accession>A0A382DYY7</accession>
<dbReference type="GO" id="GO:0051537">
    <property type="term" value="F:2 iron, 2 sulfur cluster binding"/>
    <property type="evidence" value="ECO:0007669"/>
    <property type="project" value="TreeGrafter"/>
</dbReference>
<reference evidence="2" key="1">
    <citation type="submission" date="2018-05" db="EMBL/GenBank/DDBJ databases">
        <authorList>
            <person name="Lanie J.A."/>
            <person name="Ng W.-L."/>
            <person name="Kazmierczak K.M."/>
            <person name="Andrzejewski T.M."/>
            <person name="Davidsen T.M."/>
            <person name="Wayne K.J."/>
            <person name="Tettelin H."/>
            <person name="Glass J.I."/>
            <person name="Rusch D."/>
            <person name="Podicherti R."/>
            <person name="Tsui H.-C.T."/>
            <person name="Winkler M.E."/>
        </authorList>
    </citation>
    <scope>NUCLEOTIDE SEQUENCE</scope>
</reference>
<protein>
    <recommendedName>
        <fullName evidence="1">Core domain-containing protein</fullName>
    </recommendedName>
</protein>
<dbReference type="GO" id="GO:0005506">
    <property type="term" value="F:iron ion binding"/>
    <property type="evidence" value="ECO:0007669"/>
    <property type="project" value="TreeGrafter"/>
</dbReference>
<feature type="domain" description="Core" evidence="1">
    <location>
        <begin position="2"/>
        <end position="102"/>
    </location>
</feature>
<evidence type="ECO:0000259" key="1">
    <source>
        <dbReference type="Pfam" id="PF01521"/>
    </source>
</evidence>
<gene>
    <name evidence="2" type="ORF">METZ01_LOCUS196166</name>
</gene>
<dbReference type="SUPFAM" id="SSF89360">
    <property type="entry name" value="HesB-like domain"/>
    <property type="match status" value="1"/>
</dbReference>
<dbReference type="Gene3D" id="2.60.300.12">
    <property type="entry name" value="HesB-like domain"/>
    <property type="match status" value="1"/>
</dbReference>
<dbReference type="PANTHER" id="PTHR43011:SF1">
    <property type="entry name" value="IRON-SULFUR CLUSTER ASSEMBLY 2 HOMOLOG, MITOCHONDRIAL"/>
    <property type="match status" value="1"/>
</dbReference>
<dbReference type="AlphaFoldDB" id="A0A382DYY7"/>
<dbReference type="PANTHER" id="PTHR43011">
    <property type="entry name" value="IRON-SULFUR CLUSTER ASSEMBLY 2 HOMOLOG, MITOCHONDRIAL"/>
    <property type="match status" value="1"/>
</dbReference>
<dbReference type="NCBIfam" id="TIGR00049">
    <property type="entry name" value="iron-sulfur cluster assembly accessory protein"/>
    <property type="match status" value="1"/>
</dbReference>
<dbReference type="EMBL" id="UINC01041691">
    <property type="protein sequence ID" value="SVB43312.1"/>
    <property type="molecule type" value="Genomic_DNA"/>
</dbReference>
<dbReference type="GO" id="GO:0051539">
    <property type="term" value="F:4 iron, 4 sulfur cluster binding"/>
    <property type="evidence" value="ECO:0007669"/>
    <property type="project" value="TreeGrafter"/>
</dbReference>
<dbReference type="InterPro" id="IPR000361">
    <property type="entry name" value="ATAP_core_dom"/>
</dbReference>
<dbReference type="Pfam" id="PF01521">
    <property type="entry name" value="Fe-S_biosyn"/>
    <property type="match status" value="1"/>
</dbReference>
<organism evidence="2">
    <name type="scientific">marine metagenome</name>
    <dbReference type="NCBI Taxonomy" id="408172"/>
    <lineage>
        <taxon>unclassified sequences</taxon>
        <taxon>metagenomes</taxon>
        <taxon>ecological metagenomes</taxon>
    </lineage>
</organism>
<evidence type="ECO:0000313" key="2">
    <source>
        <dbReference type="EMBL" id="SVB43312.1"/>
    </source>
</evidence>
<sequence>MINLTEIASKNFKRMYNDEGVKDAYLRLTVKGGGCAGYEYKLTFDTVPNSKDLTFESLGVNILVDKKSHLLVDGLTIDWTNDLSAPGPRFDNPKAHSTCGCSTSFNIKGGSFADKPAWMP</sequence>